<dbReference type="NCBIfam" id="NF047321">
    <property type="entry name" value="SCO7613_CTERM"/>
    <property type="match status" value="1"/>
</dbReference>
<keyword evidence="1" id="KW-0812">Transmembrane</keyword>
<feature type="transmembrane region" description="Helical" evidence="1">
    <location>
        <begin position="192"/>
        <end position="208"/>
    </location>
</feature>
<evidence type="ECO:0000313" key="3">
    <source>
        <dbReference type="Proteomes" id="UP000288603"/>
    </source>
</evidence>
<keyword evidence="1" id="KW-1133">Transmembrane helix</keyword>
<feature type="transmembrane region" description="Helical" evidence="1">
    <location>
        <begin position="247"/>
        <end position="268"/>
    </location>
</feature>
<accession>A0A3S4E1I5</accession>
<feature type="transmembrane region" description="Helical" evidence="1">
    <location>
        <begin position="560"/>
        <end position="580"/>
    </location>
</feature>
<feature type="transmembrane region" description="Helical" evidence="1">
    <location>
        <begin position="972"/>
        <end position="989"/>
    </location>
</feature>
<feature type="transmembrane region" description="Helical" evidence="1">
    <location>
        <begin position="941"/>
        <end position="960"/>
    </location>
</feature>
<feature type="transmembrane region" description="Helical" evidence="1">
    <location>
        <begin position="703"/>
        <end position="724"/>
    </location>
</feature>
<feature type="transmembrane region" description="Helical" evidence="1">
    <location>
        <begin position="876"/>
        <end position="895"/>
    </location>
</feature>
<evidence type="ECO:0000313" key="2">
    <source>
        <dbReference type="EMBL" id="RWZ61198.1"/>
    </source>
</evidence>
<evidence type="ECO:0000256" key="1">
    <source>
        <dbReference type="SAM" id="Phobius"/>
    </source>
</evidence>
<feature type="transmembrane region" description="Helical" evidence="1">
    <location>
        <begin position="759"/>
        <end position="776"/>
    </location>
</feature>
<dbReference type="EMBL" id="RZNC01000003">
    <property type="protein sequence ID" value="RWZ61198.1"/>
    <property type="molecule type" value="Genomic_DNA"/>
</dbReference>
<feature type="transmembrane region" description="Helical" evidence="1">
    <location>
        <begin position="915"/>
        <end position="934"/>
    </location>
</feature>
<dbReference type="RefSeq" id="WP_128498694.1">
    <property type="nucleotide sequence ID" value="NZ_RZNC01000003.1"/>
</dbReference>
<feature type="transmembrane region" description="Helical" evidence="1">
    <location>
        <begin position="1068"/>
        <end position="1087"/>
    </location>
</feature>
<feature type="transmembrane region" description="Helical" evidence="1">
    <location>
        <begin position="521"/>
        <end position="540"/>
    </location>
</feature>
<dbReference type="AlphaFoldDB" id="A0A3S4E1I5"/>
<feature type="transmembrane region" description="Helical" evidence="1">
    <location>
        <begin position="220"/>
        <end position="241"/>
    </location>
</feature>
<feature type="transmembrane region" description="Helical" evidence="1">
    <location>
        <begin position="280"/>
        <end position="302"/>
    </location>
</feature>
<feature type="transmembrane region" description="Helical" evidence="1">
    <location>
        <begin position="788"/>
        <end position="805"/>
    </location>
</feature>
<feature type="transmembrane region" description="Helical" evidence="1">
    <location>
        <begin position="730"/>
        <end position="747"/>
    </location>
</feature>
<feature type="transmembrane region" description="Helical" evidence="1">
    <location>
        <begin position="1145"/>
        <end position="1164"/>
    </location>
</feature>
<feature type="transmembrane region" description="Helical" evidence="1">
    <location>
        <begin position="615"/>
        <end position="635"/>
    </location>
</feature>
<sequence>MAGGPVPPAILSPDTATAASGALRDPSASGARAGLTRPAPGVPRRSSAQVLLLSAGVVLVSVFAIFFAVLAYVVASIETRSILTAGASLVVLGIAWLLRRRGLDGTAEGIAVIGVVLLLLDVWIVRTNGILSADTVDVSLYTGLAFLVVSAVLVGVSRLTGLRAASVSAAVIAPSGLFAFVLGVTVSSMAEWTSVLLAAVALLTVVLVERVPGVPRVEAVVLRIMSIGGGVLAVLAAVSAFPSLDGGAVLGFGLAGVGWLIHLLTVHGRDGSLRVPRGRAWAVIAAAGFAVAAVGLTSRAIVATAETTEQASGLHAAGMTVTAGAILWGARAVRAPLSRSFRVSGTVVAAAAALSLVPVLAAILPPLVGALVSRPFRASLLEPVGDTEPGALWFVVGVALASAATIGALAALGSRRLVTALSWVPVCLATFALLGAGMLAPSLLASVAITIIGAALFLLVSGWRRPEPPARVTAFIGALVSACSAAALASASTGSWLLGALVVLALLGAARLVARRAPHAFAYAGAVVTSTLGAGLVLWVGSLLPMWAAIVTRRPDATPLGFGTATAAVVILGALAFVARRTPAPEVAILGGLAVFVLLPAAVSVWATGDLVADVGWRLVLATLAVAAAAAWLVLGRTTAIRSVGIGVGITLLTLLTAEVSVLVSAGSSELPGSLVGAALLSVLSAVRLVTGRIVRVAPPPTALFRAATSSIAATAAVTLVLAVLDEAPLTRLTLLVLALVPTFLAFAAPEHGAPRRHLAWVGAALAVAALWWFLADERVTAIEYYSLPVAGLLLAVAGVAGVAGRGSRQDHPFRGRPSSPGGLDVLLGAGLAVAILPSACVAAQGAPARAITTAVIGAVLIGLALVALRDDGTIRFRSIVWIAGVIAVALPVVVRLANGETSSVSGSPDGAADLTLWVGPVVLVLIAAALGVSRIRRAPVLSDIAATAALVAVGVAVPTALTSGRTDGAEASPWLLITCAVTVVAFSLDRTVRAPDGLDGAHGGTPAPTQRQRPSARTTAVLGAAASTAIAVTSLPSAESVEWVSVPLGVAAVVAGVISLHRDLTIGSWPTLAPGILILLLPSLAYDLGDADLWRVIALGTTGVVVTIAGARWRLQSPLVIGAVVTILHGLAQLWPWISGLYDAGYWWVWAGVGGVLLITFAARYEQRMQSLRAVGRALQALR</sequence>
<dbReference type="OrthoDB" id="5096967at2"/>
<feature type="transmembrane region" description="Helical" evidence="1">
    <location>
        <begin position="391"/>
        <end position="410"/>
    </location>
</feature>
<feature type="transmembrane region" description="Helical" evidence="1">
    <location>
        <begin position="314"/>
        <end position="333"/>
    </location>
</feature>
<feature type="transmembrane region" description="Helical" evidence="1">
    <location>
        <begin position="442"/>
        <end position="460"/>
    </location>
</feature>
<comment type="caution">
    <text evidence="2">The sequence shown here is derived from an EMBL/GenBank/DDBJ whole genome shotgun (WGS) entry which is preliminary data.</text>
</comment>
<organism evidence="2 3">
    <name type="scientific">Labedella populi</name>
    <dbReference type="NCBI Taxonomy" id="2498850"/>
    <lineage>
        <taxon>Bacteria</taxon>
        <taxon>Bacillati</taxon>
        <taxon>Actinomycetota</taxon>
        <taxon>Actinomycetes</taxon>
        <taxon>Micrococcales</taxon>
        <taxon>Microbacteriaceae</taxon>
        <taxon>Labedella</taxon>
    </lineage>
</organism>
<feature type="transmembrane region" description="Helical" evidence="1">
    <location>
        <begin position="417"/>
        <end position="436"/>
    </location>
</feature>
<feature type="transmembrane region" description="Helical" evidence="1">
    <location>
        <begin position="1044"/>
        <end position="1061"/>
    </location>
</feature>
<feature type="transmembrane region" description="Helical" evidence="1">
    <location>
        <begin position="826"/>
        <end position="845"/>
    </location>
</feature>
<feature type="transmembrane region" description="Helical" evidence="1">
    <location>
        <begin position="1020"/>
        <end position="1038"/>
    </location>
</feature>
<feature type="transmembrane region" description="Helical" evidence="1">
    <location>
        <begin position="587"/>
        <end position="609"/>
    </location>
</feature>
<name>A0A3S4E1I5_9MICO</name>
<feature type="transmembrane region" description="Helical" evidence="1">
    <location>
        <begin position="851"/>
        <end position="869"/>
    </location>
</feature>
<keyword evidence="3" id="KW-1185">Reference proteome</keyword>
<dbReference type="Proteomes" id="UP000288603">
    <property type="component" value="Unassembled WGS sequence"/>
</dbReference>
<feature type="transmembrane region" description="Helical" evidence="1">
    <location>
        <begin position="644"/>
        <end position="665"/>
    </location>
</feature>
<protein>
    <submittedName>
        <fullName evidence="2">Uncharacterized protein</fullName>
    </submittedName>
</protein>
<feature type="transmembrane region" description="Helical" evidence="1">
    <location>
        <begin position="110"/>
        <end position="126"/>
    </location>
</feature>
<feature type="transmembrane region" description="Helical" evidence="1">
    <location>
        <begin position="345"/>
        <end position="371"/>
    </location>
</feature>
<feature type="transmembrane region" description="Helical" evidence="1">
    <location>
        <begin position="472"/>
        <end position="490"/>
    </location>
</feature>
<gene>
    <name evidence="2" type="ORF">ELQ92_09230</name>
</gene>
<feature type="transmembrane region" description="Helical" evidence="1">
    <location>
        <begin position="496"/>
        <end position="514"/>
    </location>
</feature>
<reference evidence="2 3" key="1">
    <citation type="submission" date="2018-12" db="EMBL/GenBank/DDBJ databases">
        <authorList>
            <person name="Li F."/>
        </authorList>
    </citation>
    <scope>NUCLEOTIDE SEQUENCE [LARGE SCALE GENOMIC DNA]</scope>
    <source>
        <strain evidence="2 3">8H24J-4-2</strain>
    </source>
</reference>
<feature type="transmembrane region" description="Helical" evidence="1">
    <location>
        <begin position="138"/>
        <end position="157"/>
    </location>
</feature>
<feature type="transmembrane region" description="Helical" evidence="1">
    <location>
        <begin position="50"/>
        <end position="75"/>
    </location>
</feature>
<feature type="transmembrane region" description="Helical" evidence="1">
    <location>
        <begin position="81"/>
        <end position="98"/>
    </location>
</feature>
<feature type="transmembrane region" description="Helical" evidence="1">
    <location>
        <begin position="164"/>
        <end position="186"/>
    </location>
</feature>
<feature type="transmembrane region" description="Helical" evidence="1">
    <location>
        <begin position="1093"/>
        <end position="1112"/>
    </location>
</feature>
<dbReference type="InterPro" id="IPR058062">
    <property type="entry name" value="SCO7613_C"/>
</dbReference>
<feature type="transmembrane region" description="Helical" evidence="1">
    <location>
        <begin position="671"/>
        <end position="691"/>
    </location>
</feature>
<feature type="transmembrane region" description="Helical" evidence="1">
    <location>
        <begin position="1119"/>
        <end position="1139"/>
    </location>
</feature>
<proteinExistence type="predicted"/>
<keyword evidence="1" id="KW-0472">Membrane</keyword>